<evidence type="ECO:0000313" key="2">
    <source>
        <dbReference type="EMBL" id="OCK77980.1"/>
    </source>
</evidence>
<evidence type="ECO:0000256" key="1">
    <source>
        <dbReference type="SAM" id="MobiDB-lite"/>
    </source>
</evidence>
<feature type="region of interest" description="Disordered" evidence="1">
    <location>
        <begin position="48"/>
        <end position="164"/>
    </location>
</feature>
<gene>
    <name evidence="2" type="ORF">K432DRAFT_406860</name>
</gene>
<dbReference type="EMBL" id="KV745088">
    <property type="protein sequence ID" value="OCK77980.1"/>
    <property type="molecule type" value="Genomic_DNA"/>
</dbReference>
<feature type="compositionally biased region" description="Polar residues" evidence="1">
    <location>
        <begin position="427"/>
        <end position="442"/>
    </location>
</feature>
<feature type="region of interest" description="Disordered" evidence="1">
    <location>
        <begin position="479"/>
        <end position="501"/>
    </location>
</feature>
<feature type="region of interest" description="Disordered" evidence="1">
    <location>
        <begin position="367"/>
        <end position="413"/>
    </location>
</feature>
<feature type="compositionally biased region" description="Polar residues" evidence="1">
    <location>
        <begin position="76"/>
        <end position="85"/>
    </location>
</feature>
<evidence type="ECO:0000313" key="3">
    <source>
        <dbReference type="Proteomes" id="UP000250266"/>
    </source>
</evidence>
<dbReference type="Proteomes" id="UP000250266">
    <property type="component" value="Unassembled WGS sequence"/>
</dbReference>
<feature type="compositionally biased region" description="Polar residues" evidence="1">
    <location>
        <begin position="100"/>
        <end position="112"/>
    </location>
</feature>
<keyword evidence="3" id="KW-1185">Reference proteome</keyword>
<feature type="compositionally biased region" description="Low complexity" evidence="1">
    <location>
        <begin position="239"/>
        <end position="255"/>
    </location>
</feature>
<reference evidence="2 3" key="1">
    <citation type="journal article" date="2016" name="Nat. Commun.">
        <title>Ectomycorrhizal ecology is imprinted in the genome of the dominant symbiotic fungus Cenococcum geophilum.</title>
        <authorList>
            <consortium name="DOE Joint Genome Institute"/>
            <person name="Peter M."/>
            <person name="Kohler A."/>
            <person name="Ohm R.A."/>
            <person name="Kuo A."/>
            <person name="Krutzmann J."/>
            <person name="Morin E."/>
            <person name="Arend M."/>
            <person name="Barry K.W."/>
            <person name="Binder M."/>
            <person name="Choi C."/>
            <person name="Clum A."/>
            <person name="Copeland A."/>
            <person name="Grisel N."/>
            <person name="Haridas S."/>
            <person name="Kipfer T."/>
            <person name="LaButti K."/>
            <person name="Lindquist E."/>
            <person name="Lipzen A."/>
            <person name="Maire R."/>
            <person name="Meier B."/>
            <person name="Mihaltcheva S."/>
            <person name="Molinier V."/>
            <person name="Murat C."/>
            <person name="Poggeler S."/>
            <person name="Quandt C.A."/>
            <person name="Sperisen C."/>
            <person name="Tritt A."/>
            <person name="Tisserant E."/>
            <person name="Crous P.W."/>
            <person name="Henrissat B."/>
            <person name="Nehls U."/>
            <person name="Egli S."/>
            <person name="Spatafora J.W."/>
            <person name="Grigoriev I.V."/>
            <person name="Martin F.M."/>
        </authorList>
    </citation>
    <scope>NUCLEOTIDE SEQUENCE [LARGE SCALE GENOMIC DNA]</scope>
    <source>
        <strain evidence="2 3">CBS 459.81</strain>
    </source>
</reference>
<sequence>MDQSYSPPRVGSHRAKIRALREKAQSLLTEAALQAQILRDIAFGLEVSGETQTPSDGPVSRHDSNHSRKSPEGEINESSSPTQFAISKLPARVRSHCEESSPQLVTSGNHTGSIPAYLTTHPAISKKQKTKRQDKHHKDKNSEGSSRVPRHINRPTTPPSPGQQCYAIDGIFKLTSTTPSSPGTLQAFSTADPSSPGTLQAFSTAEPSLAGTPQAFSAADPSSPSTLLGESVSPGILTSPSSPSTMQTMSVSQSDSFEDNTRTKAQAEPKLSNLQKEIWKTEWFAAGKPGKLAEFARMKHATLYAVLEKEESNLNKLEFSAPSLAGPGLASGSGFSISSAPSNHLAVAACRNLRRTSAVYTSDIAQSAGSAGGITSSPTAEPDSKRRKTDTVTPSRSPPAPIPEIESSGLASTPRTLQRIAKASISFLSESGQPDPTAQRQGQGPAELHTHTVDKSLILATAAAPKPQHESKPQHLIVAANPEPGTIESSPRRTRYNGARTARARQVIADFKALPKLRASGVRAKPAAKPKPTNSTHLPSKPQRHQKSRATPAGMPPGGTTGSELLTKFGAREGEKASESTSGTIPEEAKGKQNAVMVEDEDGEDEGGGHDSGIGLR</sequence>
<name>A0A8E2E5W7_9PEZI</name>
<accession>A0A8E2E5W7</accession>
<feature type="compositionally biased region" description="Basic residues" evidence="1">
    <location>
        <begin position="124"/>
        <end position="139"/>
    </location>
</feature>
<proteinExistence type="predicted"/>
<protein>
    <submittedName>
        <fullName evidence="2">Uncharacterized protein</fullName>
    </submittedName>
</protein>
<dbReference type="AlphaFoldDB" id="A0A8E2E5W7"/>
<feature type="region of interest" description="Disordered" evidence="1">
    <location>
        <begin position="177"/>
        <end position="269"/>
    </location>
</feature>
<feature type="compositionally biased region" description="Polar residues" evidence="1">
    <location>
        <begin position="367"/>
        <end position="379"/>
    </location>
</feature>
<feature type="region of interest" description="Disordered" evidence="1">
    <location>
        <begin position="515"/>
        <end position="617"/>
    </location>
</feature>
<feature type="compositionally biased region" description="Basic and acidic residues" evidence="1">
    <location>
        <begin position="59"/>
        <end position="72"/>
    </location>
</feature>
<feature type="region of interest" description="Disordered" evidence="1">
    <location>
        <begin position="427"/>
        <end position="447"/>
    </location>
</feature>
<feature type="compositionally biased region" description="Polar residues" evidence="1">
    <location>
        <begin position="183"/>
        <end position="206"/>
    </location>
</feature>
<organism evidence="2 3">
    <name type="scientific">Lepidopterella palustris CBS 459.81</name>
    <dbReference type="NCBI Taxonomy" id="1314670"/>
    <lineage>
        <taxon>Eukaryota</taxon>
        <taxon>Fungi</taxon>
        <taxon>Dikarya</taxon>
        <taxon>Ascomycota</taxon>
        <taxon>Pezizomycotina</taxon>
        <taxon>Dothideomycetes</taxon>
        <taxon>Pleosporomycetidae</taxon>
        <taxon>Mytilinidiales</taxon>
        <taxon>Argynnaceae</taxon>
        <taxon>Lepidopterella</taxon>
    </lineage>
</organism>